<organism evidence="3 4">
    <name type="scientific">Mycobacterium pseudokansasii</name>
    <dbReference type="NCBI Taxonomy" id="2341080"/>
    <lineage>
        <taxon>Bacteria</taxon>
        <taxon>Bacillati</taxon>
        <taxon>Actinomycetota</taxon>
        <taxon>Actinomycetes</taxon>
        <taxon>Mycobacteriales</taxon>
        <taxon>Mycobacteriaceae</taxon>
        <taxon>Mycobacterium</taxon>
    </lineage>
</organism>
<dbReference type="Pfam" id="PF01106">
    <property type="entry name" value="NifU"/>
    <property type="match status" value="1"/>
</dbReference>
<gene>
    <name evidence="3" type="primary">nfuA_1</name>
    <name evidence="3" type="ORF">LAUMK142_00318</name>
</gene>
<reference evidence="3 4" key="1">
    <citation type="submission" date="2018-09" db="EMBL/GenBank/DDBJ databases">
        <authorList>
            <person name="Tagini F."/>
        </authorList>
    </citation>
    <scope>NUCLEOTIDE SEQUENCE [LARGE SCALE GENOMIC DNA]</scope>
    <source>
        <strain evidence="3 4">MK142</strain>
    </source>
</reference>
<dbReference type="SUPFAM" id="SSF117916">
    <property type="entry name" value="Fe-S cluster assembly (FSCA) domain-like"/>
    <property type="match status" value="1"/>
</dbReference>
<feature type="domain" description="NIF system FeS cluster assembly NifU C-terminal" evidence="2">
    <location>
        <begin position="116"/>
        <end position="168"/>
    </location>
</feature>
<dbReference type="GO" id="GO:0005506">
    <property type="term" value="F:iron ion binding"/>
    <property type="evidence" value="ECO:0007669"/>
    <property type="project" value="InterPro"/>
</dbReference>
<dbReference type="GO" id="GO:0016226">
    <property type="term" value="P:iron-sulfur cluster assembly"/>
    <property type="evidence" value="ECO:0007669"/>
    <property type="project" value="InterPro"/>
</dbReference>
<evidence type="ECO:0000256" key="1">
    <source>
        <dbReference type="ARBA" id="ARBA00049958"/>
    </source>
</evidence>
<evidence type="ECO:0000313" key="3">
    <source>
        <dbReference type="EMBL" id="VBA46378.1"/>
    </source>
</evidence>
<dbReference type="AlphaFoldDB" id="A0A498QKP0"/>
<dbReference type="InterPro" id="IPR001075">
    <property type="entry name" value="NIF_FeS_clus_asmbl_NifU_C"/>
</dbReference>
<name>A0A498QKP0_9MYCO</name>
<sequence>MIPLHATATGNPRQLRWVVAPDRLPPLGIVQHAPGSLGALLKSGLIAEIVVCATDILITVGETRSWREVGDDIRTALTEALVDPAGWRVGQSMSSEAQLTTIAEEVLAGPIGELASSHGGSIELVSVVGLNVTVRMSGACRGCLASKSTLRDRLQGELRRRAGIEVAVIPENPSTATVLGKRLRSLVVR</sequence>
<dbReference type="Gene3D" id="3.30.300.130">
    <property type="entry name" value="Fe-S cluster assembly (FSCA)"/>
    <property type="match status" value="1"/>
</dbReference>
<dbReference type="OrthoDB" id="9798220at2"/>
<dbReference type="Proteomes" id="UP000268285">
    <property type="component" value="Unassembled WGS sequence"/>
</dbReference>
<dbReference type="EMBL" id="UPHU01000001">
    <property type="protein sequence ID" value="VBA46378.1"/>
    <property type="molecule type" value="Genomic_DNA"/>
</dbReference>
<evidence type="ECO:0000259" key="2">
    <source>
        <dbReference type="Pfam" id="PF01106"/>
    </source>
</evidence>
<protein>
    <submittedName>
        <fullName evidence="3">Fe/S biogenesis protein NfuA</fullName>
    </submittedName>
</protein>
<proteinExistence type="predicted"/>
<keyword evidence="4" id="KW-1185">Reference proteome</keyword>
<comment type="function">
    <text evidence="1">May be involved in the formation or repair of [Fe-S] clusters present in iron-sulfur proteins.</text>
</comment>
<evidence type="ECO:0000313" key="4">
    <source>
        <dbReference type="Proteomes" id="UP000268285"/>
    </source>
</evidence>
<dbReference type="InterPro" id="IPR034904">
    <property type="entry name" value="FSCA_dom_sf"/>
</dbReference>
<accession>A0A498QKP0</accession>
<dbReference type="GO" id="GO:0051536">
    <property type="term" value="F:iron-sulfur cluster binding"/>
    <property type="evidence" value="ECO:0007669"/>
    <property type="project" value="InterPro"/>
</dbReference>